<evidence type="ECO:0000313" key="8">
    <source>
        <dbReference type="EMBL" id="KAH6593234.1"/>
    </source>
</evidence>
<evidence type="ECO:0008006" key="10">
    <source>
        <dbReference type="Google" id="ProtNLM"/>
    </source>
</evidence>
<evidence type="ECO:0000256" key="4">
    <source>
        <dbReference type="ARBA" id="ARBA00022833"/>
    </source>
</evidence>
<feature type="domain" description="RPA-interacting protein C-terminal" evidence="7">
    <location>
        <begin position="154"/>
        <end position="229"/>
    </location>
</feature>
<keyword evidence="2" id="KW-0479">Metal-binding</keyword>
<dbReference type="PANTHER" id="PTHR31742:SF1">
    <property type="entry name" value="RPA-INTERACTING PROTEIN"/>
    <property type="match status" value="1"/>
</dbReference>
<accession>A0ABQ8F9Q1</accession>
<evidence type="ECO:0000256" key="3">
    <source>
        <dbReference type="ARBA" id="ARBA00022771"/>
    </source>
</evidence>
<sequence>MHQKGVAPRVPIKHRHGVSFGEQLPDSSWRQAFKQRCMDRIRHARAQVVWNRRFGISEPTVSKAADAGDAMLDPNTTMHIATDVGVEVTDNDIRMALAHEMQLLANDSNMDILDADEGSKLEQELLCELHNQRAQEEMIIFDEYGSDVPFEYLICPVCQHPSLATNHTHIDCTGCSLSIPRQIPSLANFHTELEYMANQHRHSCHGILHAGFNSVTGMFLMCTHCDEMMIV</sequence>
<evidence type="ECO:0000259" key="7">
    <source>
        <dbReference type="Pfam" id="PF14768"/>
    </source>
</evidence>
<dbReference type="InterPro" id="IPR028159">
    <property type="entry name" value="RPA_interact_C_dom"/>
</dbReference>
<proteinExistence type="predicted"/>
<protein>
    <recommendedName>
        <fullName evidence="10">RPA-interacting protein C-terminal domain-containing protein</fullName>
    </recommendedName>
</protein>
<evidence type="ECO:0000256" key="5">
    <source>
        <dbReference type="ARBA" id="ARBA00023242"/>
    </source>
</evidence>
<dbReference type="Proteomes" id="UP001648503">
    <property type="component" value="Unassembled WGS sequence"/>
</dbReference>
<feature type="domain" description="RPA-interacting protein N-terminal" evidence="6">
    <location>
        <begin position="27"/>
        <end position="55"/>
    </location>
</feature>
<evidence type="ECO:0000256" key="1">
    <source>
        <dbReference type="ARBA" id="ARBA00004123"/>
    </source>
</evidence>
<name>A0ABQ8F9Q1_9FUNG</name>
<comment type="subcellular location">
    <subcellularLocation>
        <location evidence="1">Nucleus</location>
    </subcellularLocation>
</comment>
<organism evidence="8 9">
    <name type="scientific">Batrachochytrium salamandrivorans</name>
    <dbReference type="NCBI Taxonomy" id="1357716"/>
    <lineage>
        <taxon>Eukaryota</taxon>
        <taxon>Fungi</taxon>
        <taxon>Fungi incertae sedis</taxon>
        <taxon>Chytridiomycota</taxon>
        <taxon>Chytridiomycota incertae sedis</taxon>
        <taxon>Chytridiomycetes</taxon>
        <taxon>Rhizophydiales</taxon>
        <taxon>Rhizophydiales incertae sedis</taxon>
        <taxon>Batrachochytrium</taxon>
    </lineage>
</organism>
<dbReference type="Pfam" id="PF14766">
    <property type="entry name" value="RPA_interact_N"/>
    <property type="match status" value="1"/>
</dbReference>
<evidence type="ECO:0000256" key="2">
    <source>
        <dbReference type="ARBA" id="ARBA00022723"/>
    </source>
</evidence>
<keyword evidence="9" id="KW-1185">Reference proteome</keyword>
<dbReference type="EMBL" id="JAFCIX010000357">
    <property type="protein sequence ID" value="KAH6593234.1"/>
    <property type="molecule type" value="Genomic_DNA"/>
</dbReference>
<evidence type="ECO:0000313" key="9">
    <source>
        <dbReference type="Proteomes" id="UP001648503"/>
    </source>
</evidence>
<dbReference type="InterPro" id="IPR028158">
    <property type="entry name" value="RPA_interact_N_dom"/>
</dbReference>
<reference evidence="8 9" key="1">
    <citation type="submission" date="2021-02" db="EMBL/GenBank/DDBJ databases">
        <title>Variation within the Batrachochytrium salamandrivorans European outbreak.</title>
        <authorList>
            <person name="Kelly M."/>
            <person name="Pasmans F."/>
            <person name="Shea T.P."/>
            <person name="Munoz J.F."/>
            <person name="Carranza S."/>
            <person name="Cuomo C.A."/>
            <person name="Martel A."/>
        </authorList>
    </citation>
    <scope>NUCLEOTIDE SEQUENCE [LARGE SCALE GENOMIC DNA]</scope>
    <source>
        <strain evidence="8 9">AMFP18/2</strain>
    </source>
</reference>
<evidence type="ECO:0000259" key="6">
    <source>
        <dbReference type="Pfam" id="PF14766"/>
    </source>
</evidence>
<dbReference type="Pfam" id="PF14768">
    <property type="entry name" value="RPA_interact_C"/>
    <property type="match status" value="1"/>
</dbReference>
<dbReference type="PANTHER" id="PTHR31742">
    <property type="entry name" value="RPA-INTERACTING PROTEIN RPAIN"/>
    <property type="match status" value="1"/>
</dbReference>
<gene>
    <name evidence="8" type="ORF">BASA50_007441</name>
</gene>
<keyword evidence="5" id="KW-0539">Nucleus</keyword>
<comment type="caution">
    <text evidence="8">The sequence shown here is derived from an EMBL/GenBank/DDBJ whole genome shotgun (WGS) entry which is preliminary data.</text>
</comment>
<dbReference type="InterPro" id="IPR028156">
    <property type="entry name" value="RIP"/>
</dbReference>
<keyword evidence="4" id="KW-0862">Zinc</keyword>
<keyword evidence="3" id="KW-0863">Zinc-finger</keyword>